<dbReference type="CDD" id="cd03784">
    <property type="entry name" value="GT1_Gtf-like"/>
    <property type="match status" value="1"/>
</dbReference>
<evidence type="ECO:0000313" key="4">
    <source>
        <dbReference type="Proteomes" id="UP000034034"/>
    </source>
</evidence>
<sequence length="403" mass="42735">MRVLCTAMASPSHGRALLPLARALATAGHEVTVLTTEAVAPVFAADRLAVRAVLPDVPRPGRDVVFDPAQDMSSPDHPLTALLAGPYAHTVLAVLREVAREVRPEAVVRDGMDFAAVVLAEDRDIPQLPFPSGFLNLIDPAPLLPPLNALRTAAGVPAREDPASLYPYGRFDYMPPAYGFARHPTAALAYRQTTAVEVSGELPPWAARLPGDRPLVLAALGTVLPTFREAGWKVPLPPEASDPAAMLRTIVTGLSLLDVTAVVATGGIPLEGAEPGPNVLLTDRVPQPLLLECADLFVTHGGYNSIREAVRTATPMVVVPNFGDQPHNARRVTELGLGRHLTGTPAPELLARACRTVLEDRATTARSRAARLAMLALPDFARAPADLAEIVAARRLAPPRVPA</sequence>
<evidence type="ECO:0000259" key="2">
    <source>
        <dbReference type="Pfam" id="PF06722"/>
    </source>
</evidence>
<reference evidence="3" key="1">
    <citation type="submission" date="2019-08" db="EMBL/GenBank/DDBJ databases">
        <title>Complete genome sequence of a mangrove-derived Streptomyces xiamenensis.</title>
        <authorList>
            <person name="Xu J."/>
        </authorList>
    </citation>
    <scope>NUCLEOTIDE SEQUENCE</scope>
    <source>
        <strain evidence="3">318</strain>
    </source>
</reference>
<protein>
    <submittedName>
        <fullName evidence="3">Glycosyl transferase</fullName>
    </submittedName>
</protein>
<dbReference type="Gene3D" id="3.40.50.2000">
    <property type="entry name" value="Glycogen Phosphorylase B"/>
    <property type="match status" value="2"/>
</dbReference>
<dbReference type="AlphaFoldDB" id="A0A0F7CPU4"/>
<dbReference type="GO" id="GO:0017000">
    <property type="term" value="P:antibiotic biosynthetic process"/>
    <property type="evidence" value="ECO:0007669"/>
    <property type="project" value="UniProtKB-ARBA"/>
</dbReference>
<organism evidence="3 4">
    <name type="scientific">Streptomyces xiamenensis</name>
    <dbReference type="NCBI Taxonomy" id="408015"/>
    <lineage>
        <taxon>Bacteria</taxon>
        <taxon>Bacillati</taxon>
        <taxon>Actinomycetota</taxon>
        <taxon>Actinomycetes</taxon>
        <taxon>Kitasatosporales</taxon>
        <taxon>Streptomycetaceae</taxon>
        <taxon>Streptomyces</taxon>
    </lineage>
</organism>
<dbReference type="InterPro" id="IPR050426">
    <property type="entry name" value="Glycosyltransferase_28"/>
</dbReference>
<gene>
    <name evidence="3" type="ORF">SXIM_38820</name>
</gene>
<accession>A0A0F7CPU4</accession>
<evidence type="ECO:0000256" key="1">
    <source>
        <dbReference type="ARBA" id="ARBA00022679"/>
    </source>
</evidence>
<dbReference type="PANTHER" id="PTHR48050:SF13">
    <property type="entry name" value="STEROL 3-BETA-GLUCOSYLTRANSFERASE UGT80A2"/>
    <property type="match status" value="1"/>
</dbReference>
<dbReference type="Proteomes" id="UP000034034">
    <property type="component" value="Chromosome"/>
</dbReference>
<dbReference type="Pfam" id="PF06722">
    <property type="entry name" value="EryCIII-like_C"/>
    <property type="match status" value="1"/>
</dbReference>
<name>A0A0F7CPU4_9ACTN</name>
<dbReference type="EMBL" id="CP009922">
    <property type="protein sequence ID" value="AKG45266.1"/>
    <property type="molecule type" value="Genomic_DNA"/>
</dbReference>
<dbReference type="RefSeq" id="WP_046724758.1">
    <property type="nucleotide sequence ID" value="NZ_CP009922.3"/>
</dbReference>
<dbReference type="KEGG" id="sxi:SXIM_38820"/>
<keyword evidence="4" id="KW-1185">Reference proteome</keyword>
<dbReference type="GO" id="GO:0016758">
    <property type="term" value="F:hexosyltransferase activity"/>
    <property type="evidence" value="ECO:0007669"/>
    <property type="project" value="UniProtKB-ARBA"/>
</dbReference>
<dbReference type="GO" id="GO:0008194">
    <property type="term" value="F:UDP-glycosyltransferase activity"/>
    <property type="evidence" value="ECO:0007669"/>
    <property type="project" value="InterPro"/>
</dbReference>
<dbReference type="STRING" id="408015.SXIM_38820"/>
<evidence type="ECO:0000313" key="3">
    <source>
        <dbReference type="EMBL" id="AKG45266.1"/>
    </source>
</evidence>
<dbReference type="InterPro" id="IPR002213">
    <property type="entry name" value="UDP_glucos_trans"/>
</dbReference>
<feature type="domain" description="Erythromycin biosynthesis protein CIII-like C-terminal" evidence="2">
    <location>
        <begin position="277"/>
        <end position="379"/>
    </location>
</feature>
<dbReference type="PATRIC" id="fig|408015.6.peg.3934"/>
<dbReference type="SUPFAM" id="SSF53756">
    <property type="entry name" value="UDP-Glycosyltransferase/glycogen phosphorylase"/>
    <property type="match status" value="1"/>
</dbReference>
<dbReference type="PANTHER" id="PTHR48050">
    <property type="entry name" value="STEROL 3-BETA-GLUCOSYLTRANSFERASE"/>
    <property type="match status" value="1"/>
</dbReference>
<keyword evidence="1 3" id="KW-0808">Transferase</keyword>
<dbReference type="HOGENOM" id="CLU_000537_7_0_11"/>
<dbReference type="InterPro" id="IPR010610">
    <property type="entry name" value="EryCIII-like_C"/>
</dbReference>
<proteinExistence type="predicted"/>